<dbReference type="GO" id="GO:0005886">
    <property type="term" value="C:plasma membrane"/>
    <property type="evidence" value="ECO:0007669"/>
    <property type="project" value="UniProtKB-SubCell"/>
</dbReference>
<sequence length="112" mass="12328">MTIPKELYEAAKTDGANSATCFFKITLPMLKPVLTFVMLFSTVMTIGDFNTVYVISKGGPINSTHLLPTLAYQIGLITGNLGRGAATALFIFPVLLVVVYFQLKMAKDKYNW</sequence>
<dbReference type="AlphaFoldDB" id="A0A645IFR3"/>
<evidence type="ECO:0000256" key="7">
    <source>
        <dbReference type="SAM" id="Phobius"/>
    </source>
</evidence>
<evidence type="ECO:0000256" key="4">
    <source>
        <dbReference type="ARBA" id="ARBA00022692"/>
    </source>
</evidence>
<accession>A0A645IFR3</accession>
<keyword evidence="4 7" id="KW-0812">Transmembrane</keyword>
<organism evidence="9">
    <name type="scientific">bioreactor metagenome</name>
    <dbReference type="NCBI Taxonomy" id="1076179"/>
    <lineage>
        <taxon>unclassified sequences</taxon>
        <taxon>metagenomes</taxon>
        <taxon>ecological metagenomes</taxon>
    </lineage>
</organism>
<proteinExistence type="predicted"/>
<dbReference type="Pfam" id="PF00528">
    <property type="entry name" value="BPD_transp_1"/>
    <property type="match status" value="1"/>
</dbReference>
<name>A0A645IFR3_9ZZZZ</name>
<dbReference type="InterPro" id="IPR000515">
    <property type="entry name" value="MetI-like"/>
</dbReference>
<evidence type="ECO:0000256" key="1">
    <source>
        <dbReference type="ARBA" id="ARBA00004651"/>
    </source>
</evidence>
<evidence type="ECO:0000256" key="3">
    <source>
        <dbReference type="ARBA" id="ARBA00022475"/>
    </source>
</evidence>
<feature type="domain" description="ABC transmembrane type-1" evidence="8">
    <location>
        <begin position="1"/>
        <end position="102"/>
    </location>
</feature>
<dbReference type="Gene3D" id="1.10.3720.10">
    <property type="entry name" value="MetI-like"/>
    <property type="match status" value="1"/>
</dbReference>
<dbReference type="InterPro" id="IPR035906">
    <property type="entry name" value="MetI-like_sf"/>
</dbReference>
<evidence type="ECO:0000256" key="5">
    <source>
        <dbReference type="ARBA" id="ARBA00022989"/>
    </source>
</evidence>
<dbReference type="EMBL" id="VSSQ01112446">
    <property type="protein sequence ID" value="MPN49319.1"/>
    <property type="molecule type" value="Genomic_DNA"/>
</dbReference>
<evidence type="ECO:0000256" key="6">
    <source>
        <dbReference type="ARBA" id="ARBA00023136"/>
    </source>
</evidence>
<keyword evidence="6 7" id="KW-0472">Membrane</keyword>
<gene>
    <name evidence="9" type="ORF">SDC9_196936</name>
</gene>
<dbReference type="PROSITE" id="PS50928">
    <property type="entry name" value="ABC_TM1"/>
    <property type="match status" value="1"/>
</dbReference>
<keyword evidence="5 7" id="KW-1133">Transmembrane helix</keyword>
<evidence type="ECO:0000259" key="8">
    <source>
        <dbReference type="PROSITE" id="PS50928"/>
    </source>
</evidence>
<protein>
    <recommendedName>
        <fullName evidence="8">ABC transmembrane type-1 domain-containing protein</fullName>
    </recommendedName>
</protein>
<evidence type="ECO:0000313" key="9">
    <source>
        <dbReference type="EMBL" id="MPN49319.1"/>
    </source>
</evidence>
<dbReference type="CDD" id="cd06261">
    <property type="entry name" value="TM_PBP2"/>
    <property type="match status" value="1"/>
</dbReference>
<comment type="subcellular location">
    <subcellularLocation>
        <location evidence="1">Cell membrane</location>
        <topology evidence="1">Multi-pass membrane protein</topology>
    </subcellularLocation>
</comment>
<dbReference type="PANTHER" id="PTHR43005">
    <property type="entry name" value="BLR7065 PROTEIN"/>
    <property type="match status" value="1"/>
</dbReference>
<dbReference type="GO" id="GO:0055085">
    <property type="term" value="P:transmembrane transport"/>
    <property type="evidence" value="ECO:0007669"/>
    <property type="project" value="InterPro"/>
</dbReference>
<keyword evidence="3" id="KW-1003">Cell membrane</keyword>
<feature type="transmembrane region" description="Helical" evidence="7">
    <location>
        <begin position="33"/>
        <end position="55"/>
    </location>
</feature>
<dbReference type="PANTHER" id="PTHR43005:SF1">
    <property type="entry name" value="SPERMIDINE_PUTRESCINE TRANSPORT SYSTEM PERMEASE PROTEIN"/>
    <property type="match status" value="1"/>
</dbReference>
<comment type="caution">
    <text evidence="9">The sequence shown here is derived from an EMBL/GenBank/DDBJ whole genome shotgun (WGS) entry which is preliminary data.</text>
</comment>
<reference evidence="9" key="1">
    <citation type="submission" date="2019-08" db="EMBL/GenBank/DDBJ databases">
        <authorList>
            <person name="Kucharzyk K."/>
            <person name="Murdoch R.W."/>
            <person name="Higgins S."/>
            <person name="Loffler F."/>
        </authorList>
    </citation>
    <scope>NUCLEOTIDE SEQUENCE</scope>
</reference>
<feature type="transmembrane region" description="Helical" evidence="7">
    <location>
        <begin position="85"/>
        <end position="103"/>
    </location>
</feature>
<keyword evidence="2" id="KW-0813">Transport</keyword>
<evidence type="ECO:0000256" key="2">
    <source>
        <dbReference type="ARBA" id="ARBA00022448"/>
    </source>
</evidence>
<dbReference type="SUPFAM" id="SSF161098">
    <property type="entry name" value="MetI-like"/>
    <property type="match status" value="1"/>
</dbReference>